<dbReference type="InterPro" id="IPR008266">
    <property type="entry name" value="Tyr_kinase_AS"/>
</dbReference>
<dbReference type="SUPFAM" id="SSF81606">
    <property type="entry name" value="PP2C-like"/>
    <property type="match status" value="1"/>
</dbReference>
<dbReference type="AlphaFoldDB" id="A0A327Y3C3"/>
<evidence type="ECO:0000313" key="9">
    <source>
        <dbReference type="Proteomes" id="UP000249165"/>
    </source>
</evidence>
<keyword evidence="4" id="KW-0067">ATP-binding</keyword>
<dbReference type="PROSITE" id="PS00109">
    <property type="entry name" value="PROTEIN_KINASE_TYR"/>
    <property type="match status" value="1"/>
</dbReference>
<keyword evidence="1" id="KW-0808">Transferase</keyword>
<gene>
    <name evidence="8" type="ORF">ATI53_102856</name>
</gene>
<dbReference type="SMART" id="SM00331">
    <property type="entry name" value="PP2C_SIG"/>
    <property type="match status" value="1"/>
</dbReference>
<feature type="domain" description="PPM-type phosphatase" evidence="7">
    <location>
        <begin position="18"/>
        <end position="244"/>
    </location>
</feature>
<keyword evidence="2" id="KW-0547">Nucleotide-binding</keyword>
<evidence type="ECO:0000256" key="3">
    <source>
        <dbReference type="ARBA" id="ARBA00022777"/>
    </source>
</evidence>
<dbReference type="Proteomes" id="UP000249165">
    <property type="component" value="Unassembled WGS sequence"/>
</dbReference>
<dbReference type="GO" id="GO:0004674">
    <property type="term" value="F:protein serine/threonine kinase activity"/>
    <property type="evidence" value="ECO:0007669"/>
    <property type="project" value="UniProtKB-KW"/>
</dbReference>
<dbReference type="PROSITE" id="PS51746">
    <property type="entry name" value="PPM_2"/>
    <property type="match status" value="1"/>
</dbReference>
<dbReference type="CDD" id="cd14014">
    <property type="entry name" value="STKc_PknB_like"/>
    <property type="match status" value="1"/>
</dbReference>
<dbReference type="InterPro" id="IPR000719">
    <property type="entry name" value="Prot_kinase_dom"/>
</dbReference>
<evidence type="ECO:0000313" key="8">
    <source>
        <dbReference type="EMBL" id="RAK14255.1"/>
    </source>
</evidence>
<dbReference type="CDD" id="cd00143">
    <property type="entry name" value="PP2Cc"/>
    <property type="match status" value="1"/>
</dbReference>
<dbReference type="InterPro" id="IPR001932">
    <property type="entry name" value="PPM-type_phosphatase-like_dom"/>
</dbReference>
<feature type="domain" description="Protein kinase" evidence="6">
    <location>
        <begin position="274"/>
        <end position="547"/>
    </location>
</feature>
<keyword evidence="9" id="KW-1185">Reference proteome</keyword>
<keyword evidence="5" id="KW-0812">Transmembrane</keyword>
<dbReference type="SMART" id="SM00332">
    <property type="entry name" value="PP2Cc"/>
    <property type="match status" value="1"/>
</dbReference>
<protein>
    <submittedName>
        <fullName evidence="8">Serine/threonine protein kinase</fullName>
    </submittedName>
</protein>
<dbReference type="GO" id="GO:0005524">
    <property type="term" value="F:ATP binding"/>
    <property type="evidence" value="ECO:0007669"/>
    <property type="project" value="UniProtKB-KW"/>
</dbReference>
<evidence type="ECO:0000256" key="5">
    <source>
        <dbReference type="SAM" id="Phobius"/>
    </source>
</evidence>
<keyword evidence="5" id="KW-1133">Transmembrane helix</keyword>
<proteinExistence type="predicted"/>
<evidence type="ECO:0000256" key="2">
    <source>
        <dbReference type="ARBA" id="ARBA00022741"/>
    </source>
</evidence>
<accession>A0A327Y3C3</accession>
<evidence type="ECO:0000256" key="4">
    <source>
        <dbReference type="ARBA" id="ARBA00022840"/>
    </source>
</evidence>
<dbReference type="Pfam" id="PF00069">
    <property type="entry name" value="Pkinase"/>
    <property type="match status" value="1"/>
</dbReference>
<evidence type="ECO:0000259" key="7">
    <source>
        <dbReference type="PROSITE" id="PS51746"/>
    </source>
</evidence>
<comment type="caution">
    <text evidence="8">The sequence shown here is derived from an EMBL/GenBank/DDBJ whole genome shotgun (WGS) entry which is preliminary data.</text>
</comment>
<dbReference type="Gene3D" id="3.30.200.20">
    <property type="entry name" value="Phosphorylase Kinase, domain 1"/>
    <property type="match status" value="1"/>
</dbReference>
<dbReference type="PROSITE" id="PS50011">
    <property type="entry name" value="PROTEIN_KINASE_DOM"/>
    <property type="match status" value="1"/>
</dbReference>
<dbReference type="InterPro" id="IPR036457">
    <property type="entry name" value="PPM-type-like_dom_sf"/>
</dbReference>
<keyword evidence="8" id="KW-0723">Serine/threonine-protein kinase</keyword>
<name>A0A327Y3C3_9RHOB</name>
<sequence>MPRDVMTAQTGAGPMQVAIGQHSSAGRKPHNQDFHGAHVPSGAALTLKGVVLAVADGISSSDTSGAAAEAAVRMVLSDYFDTPDTWTARTAAGRVIQSANAWLYGQNRTLADLDAGMVCTFATLILKGRSGHVLHAGDARVARYTGGALTPLTRDHHATADDGAPMLARALGLSDTVDLDYRRVPLTTGDVFVLSTDGLHDHVTGEDVAAALVRPSLNDACRSLVDIALGRGSTDNLTVQIVRIDRLPQEAGLTGSVSLPVPPLPGTGDVIDGLRVLRALSQTPRSHVFLCADPRGGKVVLKIPASEITESPAALHRFTLEDWVARRVSSPHVLRAADLPQPQTALYVATHYAPGRTLRQWMTDHPAPSLDQMRDIIEQVAAGLRALHRREIIHQDIRPENIMIDDDGTARIIDLGSVSVAGVEEAAPGLLGDLPGTLQYTAPEYLSGDVVSWRSDQYALAVIGYEMLTGRLPYGAQVARVSSRADQRRLQYDPAKGDDSAVPAWVDAALRRALHPDPLRRYDALSEFMADLRRPGSAARAATHVPLAARNPLRFWQALSAILAVICVILAAHLAG</sequence>
<keyword evidence="3 8" id="KW-0418">Kinase</keyword>
<dbReference type="SUPFAM" id="SSF56112">
    <property type="entry name" value="Protein kinase-like (PK-like)"/>
    <property type="match status" value="1"/>
</dbReference>
<reference evidence="8 9" key="1">
    <citation type="submission" date="2018-06" db="EMBL/GenBank/DDBJ databases">
        <title>Genomic Encyclopedia of Archaeal and Bacterial Type Strains, Phase II (KMG-II): from individual species to whole genera.</title>
        <authorList>
            <person name="Goeker M."/>
        </authorList>
    </citation>
    <scope>NUCLEOTIDE SEQUENCE [LARGE SCALE GENOMIC DNA]</scope>
    <source>
        <strain evidence="8 9">DSM 22011</strain>
    </source>
</reference>
<dbReference type="EMBL" id="QLMG01000028">
    <property type="protein sequence ID" value="RAK14255.1"/>
    <property type="molecule type" value="Genomic_DNA"/>
</dbReference>
<dbReference type="Gene3D" id="3.60.40.10">
    <property type="entry name" value="PPM-type phosphatase domain"/>
    <property type="match status" value="1"/>
</dbReference>
<feature type="transmembrane region" description="Helical" evidence="5">
    <location>
        <begin position="555"/>
        <end position="575"/>
    </location>
</feature>
<evidence type="ECO:0000256" key="1">
    <source>
        <dbReference type="ARBA" id="ARBA00022679"/>
    </source>
</evidence>
<evidence type="ECO:0000259" key="6">
    <source>
        <dbReference type="PROSITE" id="PS50011"/>
    </source>
</evidence>
<dbReference type="PANTHER" id="PTHR43289">
    <property type="entry name" value="MITOGEN-ACTIVATED PROTEIN KINASE KINASE KINASE 20-RELATED"/>
    <property type="match status" value="1"/>
</dbReference>
<organism evidence="8 9">
    <name type="scientific">Salipiger aestuarii</name>
    <dbReference type="NCBI Taxonomy" id="568098"/>
    <lineage>
        <taxon>Bacteria</taxon>
        <taxon>Pseudomonadati</taxon>
        <taxon>Pseudomonadota</taxon>
        <taxon>Alphaproteobacteria</taxon>
        <taxon>Rhodobacterales</taxon>
        <taxon>Roseobacteraceae</taxon>
        <taxon>Salipiger</taxon>
    </lineage>
</organism>
<dbReference type="Pfam" id="PF13672">
    <property type="entry name" value="PP2C_2"/>
    <property type="match status" value="1"/>
</dbReference>
<dbReference type="InterPro" id="IPR011009">
    <property type="entry name" value="Kinase-like_dom_sf"/>
</dbReference>
<keyword evidence="5" id="KW-0472">Membrane</keyword>
<dbReference type="Gene3D" id="1.10.510.10">
    <property type="entry name" value="Transferase(Phosphotransferase) domain 1"/>
    <property type="match status" value="1"/>
</dbReference>
<dbReference type="PANTHER" id="PTHR43289:SF6">
    <property type="entry name" value="SERINE_THREONINE-PROTEIN KINASE NEKL-3"/>
    <property type="match status" value="1"/>
</dbReference>